<organism evidence="2 3">
    <name type="scientific">Candidatus Enterococcus ferrettii</name>
    <dbReference type="NCBI Taxonomy" id="2815324"/>
    <lineage>
        <taxon>Bacteria</taxon>
        <taxon>Bacillati</taxon>
        <taxon>Bacillota</taxon>
        <taxon>Bacilli</taxon>
        <taxon>Lactobacillales</taxon>
        <taxon>Enterococcaceae</taxon>
        <taxon>Enterococcus</taxon>
    </lineage>
</organism>
<sequence length="109" mass="11939">MNKKIRGSLIFLMIYVVTMVTIFGGCASKGLEKKKATDQTSSSTKLIDPSIHISRGALAKQLKQQEQALKDIPEDHRNAICYAQTLYALGNVQAGNSLGQYYSGETLKT</sequence>
<keyword evidence="3" id="KW-1185">Reference proteome</keyword>
<reference evidence="2 3" key="1">
    <citation type="submission" date="2024-02" db="EMBL/GenBank/DDBJ databases">
        <title>The Genome Sequence of Enterococcus sp. DIV0159.</title>
        <authorList>
            <person name="Earl A."/>
            <person name="Manson A."/>
            <person name="Gilmore M."/>
            <person name="Sanders J."/>
            <person name="Shea T."/>
            <person name="Howe W."/>
            <person name="Livny J."/>
            <person name="Cuomo C."/>
            <person name="Neafsey D."/>
            <person name="Birren B."/>
        </authorList>
    </citation>
    <scope>NUCLEOTIDE SEQUENCE [LARGE SCALE GENOMIC DNA]</scope>
    <source>
        <strain evidence="2 3">665A</strain>
    </source>
</reference>
<evidence type="ECO:0000313" key="3">
    <source>
        <dbReference type="Proteomes" id="UP000664357"/>
    </source>
</evidence>
<evidence type="ECO:0008006" key="4">
    <source>
        <dbReference type="Google" id="ProtNLM"/>
    </source>
</evidence>
<keyword evidence="1" id="KW-0812">Transmembrane</keyword>
<feature type="transmembrane region" description="Helical" evidence="1">
    <location>
        <begin position="6"/>
        <end position="27"/>
    </location>
</feature>
<keyword evidence="1" id="KW-0472">Membrane</keyword>
<proteinExistence type="predicted"/>
<gene>
    <name evidence="2" type="ORF">JZO67_005243</name>
</gene>
<dbReference type="EMBL" id="JAFREL020000008">
    <property type="protein sequence ID" value="MEO1773259.1"/>
    <property type="molecule type" value="Genomic_DNA"/>
</dbReference>
<name>A0ABV0F056_9ENTE</name>
<evidence type="ECO:0000256" key="1">
    <source>
        <dbReference type="SAM" id="Phobius"/>
    </source>
</evidence>
<dbReference type="PROSITE" id="PS51257">
    <property type="entry name" value="PROKAR_LIPOPROTEIN"/>
    <property type="match status" value="1"/>
</dbReference>
<protein>
    <recommendedName>
        <fullName evidence="4">Lipoprotein</fullName>
    </recommendedName>
</protein>
<keyword evidence="1" id="KW-1133">Transmembrane helix</keyword>
<dbReference type="RefSeq" id="WP_207702987.1">
    <property type="nucleotide sequence ID" value="NZ_JAFREL020000008.1"/>
</dbReference>
<evidence type="ECO:0000313" key="2">
    <source>
        <dbReference type="EMBL" id="MEO1773259.1"/>
    </source>
</evidence>
<comment type="caution">
    <text evidence="2">The sequence shown here is derived from an EMBL/GenBank/DDBJ whole genome shotgun (WGS) entry which is preliminary data.</text>
</comment>
<dbReference type="Proteomes" id="UP000664357">
    <property type="component" value="Unassembled WGS sequence"/>
</dbReference>
<accession>A0ABV0F056</accession>